<reference evidence="3" key="1">
    <citation type="journal article" date="2019" name="Int. J. Syst. Evol. Microbiol.">
        <title>The Global Catalogue of Microorganisms (GCM) 10K type strain sequencing project: providing services to taxonomists for standard genome sequencing and annotation.</title>
        <authorList>
            <consortium name="The Broad Institute Genomics Platform"/>
            <consortium name="The Broad Institute Genome Sequencing Center for Infectious Disease"/>
            <person name="Wu L."/>
            <person name="Ma J."/>
        </authorList>
    </citation>
    <scope>NUCLEOTIDE SEQUENCE [LARGE SCALE GENOMIC DNA]</scope>
    <source>
        <strain evidence="3">JCM 6922</strain>
    </source>
</reference>
<feature type="compositionally biased region" description="Basic and acidic residues" evidence="1">
    <location>
        <begin position="1"/>
        <end position="11"/>
    </location>
</feature>
<dbReference type="Proteomes" id="UP001500460">
    <property type="component" value="Unassembled WGS sequence"/>
</dbReference>
<protein>
    <recommendedName>
        <fullName evidence="4">Secreted protein</fullName>
    </recommendedName>
</protein>
<evidence type="ECO:0000313" key="2">
    <source>
        <dbReference type="EMBL" id="GAA2424251.1"/>
    </source>
</evidence>
<evidence type="ECO:0000313" key="3">
    <source>
        <dbReference type="Proteomes" id="UP001500460"/>
    </source>
</evidence>
<proteinExistence type="predicted"/>
<sequence>MHAVTRRDGRAADTASSAGKRRARDRLVRMADGLRGRERFRPGRSGGTATRCGLAAVEQLHRLGMSGGRRLADSHSES</sequence>
<feature type="region of interest" description="Disordered" evidence="1">
    <location>
        <begin position="1"/>
        <end position="25"/>
    </location>
</feature>
<evidence type="ECO:0000256" key="1">
    <source>
        <dbReference type="SAM" id="MobiDB-lite"/>
    </source>
</evidence>
<accession>A0ABP5WBZ5</accession>
<organism evidence="2 3">
    <name type="scientific">Streptomyces glaucus</name>
    <dbReference type="NCBI Taxonomy" id="284029"/>
    <lineage>
        <taxon>Bacteria</taxon>
        <taxon>Bacillati</taxon>
        <taxon>Actinomycetota</taxon>
        <taxon>Actinomycetes</taxon>
        <taxon>Kitasatosporales</taxon>
        <taxon>Streptomycetaceae</taxon>
        <taxon>Streptomyces</taxon>
    </lineage>
</organism>
<gene>
    <name evidence="2" type="ORF">GCM10010421_08350</name>
</gene>
<name>A0ABP5WBZ5_9ACTN</name>
<evidence type="ECO:0008006" key="4">
    <source>
        <dbReference type="Google" id="ProtNLM"/>
    </source>
</evidence>
<comment type="caution">
    <text evidence="2">The sequence shown here is derived from an EMBL/GenBank/DDBJ whole genome shotgun (WGS) entry which is preliminary data.</text>
</comment>
<keyword evidence="3" id="KW-1185">Reference proteome</keyword>
<dbReference type="EMBL" id="BAAATK010000004">
    <property type="protein sequence ID" value="GAA2424251.1"/>
    <property type="molecule type" value="Genomic_DNA"/>
</dbReference>